<evidence type="ECO:0000313" key="4">
    <source>
        <dbReference type="Proteomes" id="UP001063166"/>
    </source>
</evidence>
<name>A0A9P3UVA3_LYOSH</name>
<organism evidence="3 4">
    <name type="scientific">Lyophyllum shimeji</name>
    <name type="common">Hon-shimeji</name>
    <name type="synonym">Tricholoma shimeji</name>
    <dbReference type="NCBI Taxonomy" id="47721"/>
    <lineage>
        <taxon>Eukaryota</taxon>
        <taxon>Fungi</taxon>
        <taxon>Dikarya</taxon>
        <taxon>Basidiomycota</taxon>
        <taxon>Agaricomycotina</taxon>
        <taxon>Agaricomycetes</taxon>
        <taxon>Agaricomycetidae</taxon>
        <taxon>Agaricales</taxon>
        <taxon>Tricholomatineae</taxon>
        <taxon>Lyophyllaceae</taxon>
        <taxon>Lyophyllum</taxon>
    </lineage>
</organism>
<sequence length="72" mass="7621">MHSTTTTTLTSGAITAATLCASHHSSSSDATSTMKHDDGDASSKPLRSRLYIAVQLSSPTTVLMLSTTFNRY</sequence>
<dbReference type="EMBL" id="BRPK01000041">
    <property type="protein sequence ID" value="GLB45942.1"/>
    <property type="molecule type" value="Genomic_DNA"/>
</dbReference>
<keyword evidence="4" id="KW-1185">Reference proteome</keyword>
<gene>
    <name evidence="2" type="ORF">LshimejAT787_1402650</name>
    <name evidence="3" type="ORF">LshimejAT787_4100050</name>
</gene>
<reference evidence="3" key="1">
    <citation type="submission" date="2022-07" db="EMBL/GenBank/DDBJ databases">
        <title>The genome of Lyophyllum shimeji provides insight into the initial evolution of ectomycorrhizal fungal genome.</title>
        <authorList>
            <person name="Kobayashi Y."/>
            <person name="Shibata T."/>
            <person name="Hirakawa H."/>
            <person name="Shigenobu S."/>
            <person name="Nishiyama T."/>
            <person name="Yamada A."/>
            <person name="Hasebe M."/>
            <person name="Kawaguchi M."/>
        </authorList>
    </citation>
    <scope>NUCLEOTIDE SEQUENCE</scope>
    <source>
        <strain evidence="3">AT787</strain>
    </source>
</reference>
<feature type="region of interest" description="Disordered" evidence="1">
    <location>
        <begin position="24"/>
        <end position="43"/>
    </location>
</feature>
<evidence type="ECO:0000256" key="1">
    <source>
        <dbReference type="SAM" id="MobiDB-lite"/>
    </source>
</evidence>
<proteinExistence type="predicted"/>
<protein>
    <submittedName>
        <fullName evidence="3">Uncharacterized protein</fullName>
    </submittedName>
</protein>
<feature type="compositionally biased region" description="Low complexity" evidence="1">
    <location>
        <begin position="24"/>
        <end position="33"/>
    </location>
</feature>
<dbReference type="Proteomes" id="UP001063166">
    <property type="component" value="Unassembled WGS sequence"/>
</dbReference>
<accession>A0A9P3UVA3</accession>
<dbReference type="AlphaFoldDB" id="A0A9P3UVA3"/>
<comment type="caution">
    <text evidence="3">The sequence shown here is derived from an EMBL/GenBank/DDBJ whole genome shotgun (WGS) entry which is preliminary data.</text>
</comment>
<evidence type="ECO:0000313" key="2">
    <source>
        <dbReference type="EMBL" id="GLB43753.1"/>
    </source>
</evidence>
<evidence type="ECO:0000313" key="3">
    <source>
        <dbReference type="EMBL" id="GLB45942.1"/>
    </source>
</evidence>
<dbReference type="EMBL" id="BRPK01000014">
    <property type="protein sequence ID" value="GLB43753.1"/>
    <property type="molecule type" value="Genomic_DNA"/>
</dbReference>